<dbReference type="Proteomes" id="UP001386955">
    <property type="component" value="Unassembled WGS sequence"/>
</dbReference>
<evidence type="ECO:0000313" key="18">
    <source>
        <dbReference type="Proteomes" id="UP001386955"/>
    </source>
</evidence>
<evidence type="ECO:0000256" key="12">
    <source>
        <dbReference type="ARBA" id="ARBA00023136"/>
    </source>
</evidence>
<proteinExistence type="inferred from homology"/>
<keyword evidence="9" id="KW-0833">Ubl conjugation pathway</keyword>
<dbReference type="CDD" id="cd16461">
    <property type="entry name" value="RING-H2_EL5-like"/>
    <property type="match status" value="1"/>
</dbReference>
<name>A0AAN9TE29_PSOTE</name>
<keyword evidence="8 14" id="KW-0863">Zinc-finger</keyword>
<keyword evidence="18" id="KW-1185">Reference proteome</keyword>
<dbReference type="GO" id="GO:0016020">
    <property type="term" value="C:membrane"/>
    <property type="evidence" value="ECO:0007669"/>
    <property type="project" value="UniProtKB-SubCell"/>
</dbReference>
<keyword evidence="11 15" id="KW-1133">Transmembrane helix</keyword>
<evidence type="ECO:0000259" key="16">
    <source>
        <dbReference type="PROSITE" id="PS50089"/>
    </source>
</evidence>
<dbReference type="Gene3D" id="3.30.40.10">
    <property type="entry name" value="Zinc/RING finger domain, C3HC4 (zinc finger)"/>
    <property type="match status" value="1"/>
</dbReference>
<dbReference type="GO" id="GO:0061630">
    <property type="term" value="F:ubiquitin protein ligase activity"/>
    <property type="evidence" value="ECO:0007669"/>
    <property type="project" value="UniProtKB-EC"/>
</dbReference>
<evidence type="ECO:0000256" key="7">
    <source>
        <dbReference type="ARBA" id="ARBA00022723"/>
    </source>
</evidence>
<comment type="similarity">
    <text evidence="13">Belongs to the RING-type zinc finger family. ATL subfamily.</text>
</comment>
<dbReference type="SUPFAM" id="SSF57850">
    <property type="entry name" value="RING/U-box"/>
    <property type="match status" value="1"/>
</dbReference>
<dbReference type="EMBL" id="JAYMYS010000001">
    <property type="protein sequence ID" value="KAK7412421.1"/>
    <property type="molecule type" value="Genomic_DNA"/>
</dbReference>
<comment type="caution">
    <text evidence="17">The sequence shown here is derived from an EMBL/GenBank/DDBJ whole genome shotgun (WGS) entry which is preliminary data.</text>
</comment>
<evidence type="ECO:0000256" key="10">
    <source>
        <dbReference type="ARBA" id="ARBA00022833"/>
    </source>
</evidence>
<dbReference type="GO" id="GO:0008270">
    <property type="term" value="F:zinc ion binding"/>
    <property type="evidence" value="ECO:0007669"/>
    <property type="project" value="UniProtKB-KW"/>
</dbReference>
<dbReference type="SMART" id="SM00184">
    <property type="entry name" value="RING"/>
    <property type="match status" value="1"/>
</dbReference>
<comment type="subcellular location">
    <subcellularLocation>
        <location evidence="2">Membrane</location>
        <topology evidence="2">Single-pass membrane protein</topology>
    </subcellularLocation>
</comment>
<keyword evidence="12 15" id="KW-0472">Membrane</keyword>
<evidence type="ECO:0000256" key="1">
    <source>
        <dbReference type="ARBA" id="ARBA00000900"/>
    </source>
</evidence>
<dbReference type="EC" id="2.3.2.27" evidence="4"/>
<evidence type="ECO:0000256" key="5">
    <source>
        <dbReference type="ARBA" id="ARBA00022679"/>
    </source>
</evidence>
<evidence type="ECO:0000256" key="15">
    <source>
        <dbReference type="SAM" id="Phobius"/>
    </source>
</evidence>
<keyword evidence="10" id="KW-0862">Zinc</keyword>
<keyword evidence="5" id="KW-0808">Transferase</keyword>
<evidence type="ECO:0000256" key="14">
    <source>
        <dbReference type="PROSITE-ProRule" id="PRU00175"/>
    </source>
</evidence>
<evidence type="ECO:0000313" key="17">
    <source>
        <dbReference type="EMBL" id="KAK7412421.1"/>
    </source>
</evidence>
<sequence length="268" mass="30360">MRPKSIILTETNFGVPPTNSSSFHFHFEYGQYIPYEERKPYIESGMGSEDKHGEKSLGIGLKVMLAAAFSLFGMILLIIIFHFSAKYFIRRQQRRRQNDTLYQMSIQIAPTDVSSVESRNSGLDSSIIASLPKLLYKQTGQFKQGEVIECSICLGTIVQDAITRVLPNCKHIFHLDCVDKWFNSNTTCPICRTLVDPNVQQQRGLATRVHQAQPTAPPLEGGVQLQEYDQLERVGCSGLRIGSFHRMVSNRERSERRTLSCDDSTRLP</sequence>
<reference evidence="17 18" key="1">
    <citation type="submission" date="2024-01" db="EMBL/GenBank/DDBJ databases">
        <title>The genomes of 5 underutilized Papilionoideae crops provide insights into root nodulation and disease resistanc.</title>
        <authorList>
            <person name="Jiang F."/>
        </authorList>
    </citation>
    <scope>NUCLEOTIDE SEQUENCE [LARGE SCALE GENOMIC DNA]</scope>
    <source>
        <strain evidence="17">DUOXIRENSHENG_FW03</strain>
        <tissue evidence="17">Leaves</tissue>
    </source>
</reference>
<dbReference type="PANTHER" id="PTHR46913:SF1">
    <property type="entry name" value="RING-H2 FINGER PROTEIN ATL16"/>
    <property type="match status" value="1"/>
</dbReference>
<evidence type="ECO:0000256" key="9">
    <source>
        <dbReference type="ARBA" id="ARBA00022786"/>
    </source>
</evidence>
<dbReference type="InterPro" id="IPR013083">
    <property type="entry name" value="Znf_RING/FYVE/PHD"/>
</dbReference>
<dbReference type="PANTHER" id="PTHR46913">
    <property type="entry name" value="RING-H2 FINGER PROTEIN ATL16"/>
    <property type="match status" value="1"/>
</dbReference>
<dbReference type="AlphaFoldDB" id="A0AAN9TE29"/>
<feature type="transmembrane region" description="Helical" evidence="15">
    <location>
        <begin position="63"/>
        <end position="89"/>
    </location>
</feature>
<evidence type="ECO:0000256" key="4">
    <source>
        <dbReference type="ARBA" id="ARBA00012483"/>
    </source>
</evidence>
<protein>
    <recommendedName>
        <fullName evidence="4">RING-type E3 ubiquitin transferase</fullName>
        <ecNumber evidence="4">2.3.2.27</ecNumber>
    </recommendedName>
</protein>
<dbReference type="PROSITE" id="PS50089">
    <property type="entry name" value="ZF_RING_2"/>
    <property type="match status" value="1"/>
</dbReference>
<dbReference type="InterPro" id="IPR044600">
    <property type="entry name" value="ATL1/ATL16-like"/>
</dbReference>
<dbReference type="GO" id="GO:0016567">
    <property type="term" value="P:protein ubiquitination"/>
    <property type="evidence" value="ECO:0007669"/>
    <property type="project" value="InterPro"/>
</dbReference>
<accession>A0AAN9TE29</accession>
<organism evidence="17 18">
    <name type="scientific">Psophocarpus tetragonolobus</name>
    <name type="common">Winged bean</name>
    <name type="synonym">Dolichos tetragonolobus</name>
    <dbReference type="NCBI Taxonomy" id="3891"/>
    <lineage>
        <taxon>Eukaryota</taxon>
        <taxon>Viridiplantae</taxon>
        <taxon>Streptophyta</taxon>
        <taxon>Embryophyta</taxon>
        <taxon>Tracheophyta</taxon>
        <taxon>Spermatophyta</taxon>
        <taxon>Magnoliopsida</taxon>
        <taxon>eudicotyledons</taxon>
        <taxon>Gunneridae</taxon>
        <taxon>Pentapetalae</taxon>
        <taxon>rosids</taxon>
        <taxon>fabids</taxon>
        <taxon>Fabales</taxon>
        <taxon>Fabaceae</taxon>
        <taxon>Papilionoideae</taxon>
        <taxon>50 kb inversion clade</taxon>
        <taxon>NPAAA clade</taxon>
        <taxon>indigoferoid/millettioid clade</taxon>
        <taxon>Phaseoleae</taxon>
        <taxon>Psophocarpus</taxon>
    </lineage>
</organism>
<evidence type="ECO:0000256" key="13">
    <source>
        <dbReference type="ARBA" id="ARBA00024209"/>
    </source>
</evidence>
<feature type="domain" description="RING-type" evidence="16">
    <location>
        <begin position="150"/>
        <end position="192"/>
    </location>
</feature>
<evidence type="ECO:0000256" key="6">
    <source>
        <dbReference type="ARBA" id="ARBA00022692"/>
    </source>
</evidence>
<comment type="catalytic activity">
    <reaction evidence="1">
        <text>S-ubiquitinyl-[E2 ubiquitin-conjugating enzyme]-L-cysteine + [acceptor protein]-L-lysine = [E2 ubiquitin-conjugating enzyme]-L-cysteine + N(6)-ubiquitinyl-[acceptor protein]-L-lysine.</text>
        <dbReference type="EC" id="2.3.2.27"/>
    </reaction>
</comment>
<keyword evidence="7" id="KW-0479">Metal-binding</keyword>
<comment type="pathway">
    <text evidence="3">Protein modification; protein ubiquitination.</text>
</comment>
<keyword evidence="6 15" id="KW-0812">Transmembrane</keyword>
<evidence type="ECO:0000256" key="11">
    <source>
        <dbReference type="ARBA" id="ARBA00022989"/>
    </source>
</evidence>
<dbReference type="Pfam" id="PF13639">
    <property type="entry name" value="zf-RING_2"/>
    <property type="match status" value="1"/>
</dbReference>
<evidence type="ECO:0000256" key="8">
    <source>
        <dbReference type="ARBA" id="ARBA00022771"/>
    </source>
</evidence>
<evidence type="ECO:0000256" key="3">
    <source>
        <dbReference type="ARBA" id="ARBA00004906"/>
    </source>
</evidence>
<dbReference type="InterPro" id="IPR001841">
    <property type="entry name" value="Znf_RING"/>
</dbReference>
<evidence type="ECO:0000256" key="2">
    <source>
        <dbReference type="ARBA" id="ARBA00004167"/>
    </source>
</evidence>
<gene>
    <name evidence="17" type="ORF">VNO78_03880</name>
</gene>